<protein>
    <submittedName>
        <fullName evidence="1">Glutathione S-transferase</fullName>
    </submittedName>
</protein>
<comment type="caution">
    <text evidence="1">The sequence shown here is derived from an EMBL/GenBank/DDBJ whole genome shotgun (WGS) entry which is preliminary data.</text>
</comment>
<name>A0A1E7KX44_9ACTN</name>
<dbReference type="Pfam" id="PF06108">
    <property type="entry name" value="DUF952"/>
    <property type="match status" value="1"/>
</dbReference>
<keyword evidence="1" id="KW-0808">Transferase</keyword>
<gene>
    <name evidence="1" type="ORF">AN218_26290</name>
</gene>
<dbReference type="SUPFAM" id="SSF56399">
    <property type="entry name" value="ADP-ribosylation"/>
    <property type="match status" value="1"/>
</dbReference>
<dbReference type="PANTHER" id="PTHR34129">
    <property type="entry name" value="BLR1139 PROTEIN"/>
    <property type="match status" value="1"/>
</dbReference>
<proteinExistence type="predicted"/>
<dbReference type="GO" id="GO:0016740">
    <property type="term" value="F:transferase activity"/>
    <property type="evidence" value="ECO:0007669"/>
    <property type="project" value="UniProtKB-KW"/>
</dbReference>
<evidence type="ECO:0000313" key="2">
    <source>
        <dbReference type="Proteomes" id="UP000176005"/>
    </source>
</evidence>
<dbReference type="RefSeq" id="WP_070019563.1">
    <property type="nucleotide sequence ID" value="NZ_LJGW01000420.1"/>
</dbReference>
<organism evidence="1 2">
    <name type="scientific">Streptomyces nanshensis</name>
    <dbReference type="NCBI Taxonomy" id="518642"/>
    <lineage>
        <taxon>Bacteria</taxon>
        <taxon>Bacillati</taxon>
        <taxon>Actinomycetota</taxon>
        <taxon>Actinomycetes</taxon>
        <taxon>Kitasatosporales</taxon>
        <taxon>Streptomycetaceae</taxon>
        <taxon>Streptomyces</taxon>
    </lineage>
</organism>
<keyword evidence="2" id="KW-1185">Reference proteome</keyword>
<dbReference type="PATRIC" id="fig|518642.10.peg.6340"/>
<sequence length="122" mass="13589">MAELLHITERPLWEAARAAGAYEMSTRGRTLEEVGFIHCSHRHQLRAVAEMLYAEWDPEKLVVLVIDGDRVPAPIRYEPPVPGATEEFPHIYGPLPVSAVVTEEPWSWTAARDEEGSADQGG</sequence>
<reference evidence="1 2" key="1">
    <citation type="journal article" date="2016" name="Front. Microbiol.">
        <title>Comparative Genomics Analysis of Streptomyces Species Reveals Their Adaptation to the Marine Environment and Their Diversity at the Genomic Level.</title>
        <authorList>
            <person name="Tian X."/>
            <person name="Zhang Z."/>
            <person name="Yang T."/>
            <person name="Chen M."/>
            <person name="Li J."/>
            <person name="Chen F."/>
            <person name="Yang J."/>
            <person name="Li W."/>
            <person name="Zhang B."/>
            <person name="Zhang Z."/>
            <person name="Wu J."/>
            <person name="Zhang C."/>
            <person name="Long L."/>
            <person name="Xiao J."/>
        </authorList>
    </citation>
    <scope>NUCLEOTIDE SEQUENCE [LARGE SCALE GENOMIC DNA]</scope>
    <source>
        <strain evidence="1 2">SCSIO 10429</strain>
    </source>
</reference>
<dbReference type="InterPro" id="IPR009297">
    <property type="entry name" value="DUF952"/>
</dbReference>
<accession>A0A1E7KX44</accession>
<dbReference type="PANTHER" id="PTHR34129:SF1">
    <property type="entry name" value="DUF952 DOMAIN-CONTAINING PROTEIN"/>
    <property type="match status" value="1"/>
</dbReference>
<dbReference type="EMBL" id="LJGW01000420">
    <property type="protein sequence ID" value="OEV08484.1"/>
    <property type="molecule type" value="Genomic_DNA"/>
</dbReference>
<dbReference type="Gene3D" id="3.20.170.20">
    <property type="entry name" value="Protein of unknown function DUF952"/>
    <property type="match status" value="1"/>
</dbReference>
<dbReference type="AlphaFoldDB" id="A0A1E7KX44"/>
<evidence type="ECO:0000313" key="1">
    <source>
        <dbReference type="EMBL" id="OEV08484.1"/>
    </source>
</evidence>
<dbReference type="Proteomes" id="UP000176005">
    <property type="component" value="Unassembled WGS sequence"/>
</dbReference>